<reference evidence="2 3" key="1">
    <citation type="journal article" date="2018" name="Front. Microbiol.">
        <title>Genomic and genetic insights into a cosmopolitan fungus, Paecilomyces variotii (Eurotiales).</title>
        <authorList>
            <person name="Urquhart A.S."/>
            <person name="Mondo S.J."/>
            <person name="Makela M.R."/>
            <person name="Hane J.K."/>
            <person name="Wiebenga A."/>
            <person name="He G."/>
            <person name="Mihaltcheva S."/>
            <person name="Pangilinan J."/>
            <person name="Lipzen A."/>
            <person name="Barry K."/>
            <person name="de Vries R.P."/>
            <person name="Grigoriev I.V."/>
            <person name="Idnurm A."/>
        </authorList>
    </citation>
    <scope>NUCLEOTIDE SEQUENCE [LARGE SCALE GENOMIC DNA]</scope>
    <source>
        <strain evidence="2 3">CBS 101075</strain>
    </source>
</reference>
<dbReference type="RefSeq" id="XP_028483609.1">
    <property type="nucleotide sequence ID" value="XM_028627257.1"/>
</dbReference>
<evidence type="ECO:0000256" key="1">
    <source>
        <dbReference type="SAM" id="SignalP"/>
    </source>
</evidence>
<feature type="chain" id="PRO_5019426789" description="Secreted protein" evidence="1">
    <location>
        <begin position="20"/>
        <end position="96"/>
    </location>
</feature>
<keyword evidence="3" id="KW-1185">Reference proteome</keyword>
<protein>
    <recommendedName>
        <fullName evidence="4">Secreted protein</fullName>
    </recommendedName>
</protein>
<sequence length="96" mass="10763">MDKIVAMTILLSLRCSLLCCKVVTLSNHHRGPENADSHLLRVDFAVQLSRGQLSRYALYCTYIHLTAYFPKRNGGPPLTIDAMPESLVRLESGFVQ</sequence>
<evidence type="ECO:0000313" key="3">
    <source>
        <dbReference type="Proteomes" id="UP000283841"/>
    </source>
</evidence>
<accession>A0A443HQA4</accession>
<dbReference type="GeneID" id="39596534"/>
<evidence type="ECO:0008006" key="4">
    <source>
        <dbReference type="Google" id="ProtNLM"/>
    </source>
</evidence>
<feature type="signal peptide" evidence="1">
    <location>
        <begin position="1"/>
        <end position="19"/>
    </location>
</feature>
<dbReference type="AlphaFoldDB" id="A0A443HQA4"/>
<dbReference type="Proteomes" id="UP000283841">
    <property type="component" value="Unassembled WGS sequence"/>
</dbReference>
<name>A0A443HQA4_BYSSP</name>
<comment type="caution">
    <text evidence="2">The sequence shown here is derived from an EMBL/GenBank/DDBJ whole genome shotgun (WGS) entry which is preliminary data.</text>
</comment>
<organism evidence="2 3">
    <name type="scientific">Byssochlamys spectabilis</name>
    <name type="common">Paecilomyces variotii</name>
    <dbReference type="NCBI Taxonomy" id="264951"/>
    <lineage>
        <taxon>Eukaryota</taxon>
        <taxon>Fungi</taxon>
        <taxon>Dikarya</taxon>
        <taxon>Ascomycota</taxon>
        <taxon>Pezizomycotina</taxon>
        <taxon>Eurotiomycetes</taxon>
        <taxon>Eurotiomycetidae</taxon>
        <taxon>Eurotiales</taxon>
        <taxon>Thermoascaceae</taxon>
        <taxon>Paecilomyces</taxon>
    </lineage>
</organism>
<keyword evidence="1" id="KW-0732">Signal</keyword>
<gene>
    <name evidence="2" type="ORF">C8Q69DRAFT_311225</name>
</gene>
<dbReference type="EMBL" id="RCNU01000008">
    <property type="protein sequence ID" value="RWQ93964.1"/>
    <property type="molecule type" value="Genomic_DNA"/>
</dbReference>
<dbReference type="VEuPathDB" id="FungiDB:C8Q69DRAFT_311225"/>
<evidence type="ECO:0000313" key="2">
    <source>
        <dbReference type="EMBL" id="RWQ93964.1"/>
    </source>
</evidence>
<proteinExistence type="predicted"/>